<evidence type="ECO:0000313" key="2">
    <source>
        <dbReference type="EMBL" id="TNJ30181.1"/>
    </source>
</evidence>
<dbReference type="EMBL" id="VDLU01000001">
    <property type="protein sequence ID" value="TNJ30181.1"/>
    <property type="molecule type" value="Genomic_DNA"/>
</dbReference>
<comment type="caution">
    <text evidence="2">The sequence shown here is derived from an EMBL/GenBank/DDBJ whole genome shotgun (WGS) entry which is preliminary data.</text>
</comment>
<dbReference type="VEuPathDB" id="GiardiaDB:GMRT_14278"/>
<accession>A0A4Z1TCF7</accession>
<feature type="compositionally biased region" description="Low complexity" evidence="1">
    <location>
        <begin position="262"/>
        <end position="279"/>
    </location>
</feature>
<name>A0A4Z1TCF7_GIAMU</name>
<protein>
    <submittedName>
        <fullName evidence="2">Uncharacterized protein</fullName>
    </submittedName>
</protein>
<dbReference type="OrthoDB" id="10249090at2759"/>
<dbReference type="Proteomes" id="UP000315496">
    <property type="component" value="Chromosome 1"/>
</dbReference>
<organism evidence="2 3">
    <name type="scientific">Giardia muris</name>
    <dbReference type="NCBI Taxonomy" id="5742"/>
    <lineage>
        <taxon>Eukaryota</taxon>
        <taxon>Metamonada</taxon>
        <taxon>Diplomonadida</taxon>
        <taxon>Hexamitidae</taxon>
        <taxon>Giardiinae</taxon>
        <taxon>Giardia</taxon>
    </lineage>
</organism>
<dbReference type="PANTHER" id="PTHR39741:SF2">
    <property type="entry name" value="F-BOX DOMAIN-CONTAINING PROTEIN"/>
    <property type="match status" value="1"/>
</dbReference>
<gene>
    <name evidence="2" type="ORF">GMRT_14278</name>
</gene>
<dbReference type="AlphaFoldDB" id="A0A4Z1TCF7"/>
<proteinExistence type="predicted"/>
<dbReference type="InterPro" id="IPR055336">
    <property type="entry name" value="At4g00755-like"/>
</dbReference>
<reference evidence="2 3" key="1">
    <citation type="submission" date="2019-05" db="EMBL/GenBank/DDBJ databases">
        <title>The compact genome of Giardia muris reveals important steps in the evolution of intestinal protozoan parasites.</title>
        <authorList>
            <person name="Xu F."/>
            <person name="Jimenez-Gonzalez A."/>
            <person name="Einarsson E."/>
            <person name="Astvaldsson A."/>
            <person name="Peirasmaki D."/>
            <person name="Eckmann L."/>
            <person name="Andersson J.O."/>
            <person name="Svard S.G."/>
            <person name="Jerlstrom-Hultqvist J."/>
        </authorList>
    </citation>
    <scope>NUCLEOTIDE SEQUENCE [LARGE SCALE GENOMIC DNA]</scope>
    <source>
        <strain evidence="2 3">Roberts-Thomson</strain>
    </source>
</reference>
<keyword evidence="3" id="KW-1185">Reference proteome</keyword>
<sequence length="372" mass="41178">MHVDSHGARLRLLARLLAAEHGFHYVPDEPPLIAEEARYFDEVANIRQFLANGGRIQGLAQTVTGASLPEHPASNLLQPSSSYYMTQGSPTPASLTSLTIALCPPLSYVWYIAIKLKRVTEHIGEPIYAPRFVKVYLTPTPQLRPFVYESQPFVLGNSTALQTLALPPNISGALYAQIVFCGARQACPNDNQFYVAIESLEVYGVAVNHLAAAAMRALEVSRVTTRMSRTSSVTLRPTVDRHVGNVCRILAHTNTREYMQATSGSRSKSSLSSSRGPTSDVTRSDDGNMSLGIVARKGLLPMDFADTPHIAFARYSANSIKWIENTLSYIAMEAYQFLCRRGRQSPSLSNEELYAEPRVEPNLNFLQRWRST</sequence>
<dbReference type="PANTHER" id="PTHR39741">
    <property type="entry name" value="F-BOX DOMAIN CONTAINING PROTEIN, EXPRESSED"/>
    <property type="match status" value="1"/>
</dbReference>
<evidence type="ECO:0000256" key="1">
    <source>
        <dbReference type="SAM" id="MobiDB-lite"/>
    </source>
</evidence>
<evidence type="ECO:0000313" key="3">
    <source>
        <dbReference type="Proteomes" id="UP000315496"/>
    </source>
</evidence>
<feature type="region of interest" description="Disordered" evidence="1">
    <location>
        <begin position="258"/>
        <end position="287"/>
    </location>
</feature>